<keyword evidence="8" id="KW-0139">CF(1)</keyword>
<keyword evidence="3" id="KW-0547">Nucleotide-binding</keyword>
<evidence type="ECO:0000313" key="12">
    <source>
        <dbReference type="Proteomes" id="UP001058974"/>
    </source>
</evidence>
<sequence length="179" mass="19514">MSSAENYGFGVADANLADTDTERKRLLDGIPGLRESFLYRWAIKSKTTVRLQRGRNDKLRIEALRHRKANSIGILSLTDAIESAAVGLTGLGGYESRITNFYTNFKVDEIGRVVSVVDGIARVYGLNEIQAGELVEFASSVKGKALNLENENVGIVVFGSDTSIKEGDLVKRTGSIMDL</sequence>
<comment type="similarity">
    <text evidence="1">Belongs to the ATPase alpha/beta chains family.</text>
</comment>
<dbReference type="PANTHER" id="PTHR48082:SF2">
    <property type="entry name" value="ATP SYNTHASE SUBUNIT ALPHA, MITOCHONDRIAL"/>
    <property type="match status" value="1"/>
</dbReference>
<comment type="caution">
    <text evidence="11">The sequence shown here is derived from an EMBL/GenBank/DDBJ whole genome shotgun (WGS) entry which is preliminary data.</text>
</comment>
<dbReference type="Pfam" id="PF02874">
    <property type="entry name" value="ATP-synt_ab_N"/>
    <property type="match status" value="1"/>
</dbReference>
<dbReference type="GO" id="GO:0045259">
    <property type="term" value="C:proton-transporting ATP synthase complex"/>
    <property type="evidence" value="ECO:0007669"/>
    <property type="project" value="UniProtKB-KW"/>
</dbReference>
<dbReference type="GO" id="GO:0005524">
    <property type="term" value="F:ATP binding"/>
    <property type="evidence" value="ECO:0007669"/>
    <property type="project" value="UniProtKB-KW"/>
</dbReference>
<keyword evidence="6" id="KW-0406">Ion transport</keyword>
<gene>
    <name evidence="11" type="ORF">KIW84_052273</name>
</gene>
<dbReference type="AlphaFoldDB" id="A0A9D4WPM9"/>
<protein>
    <recommendedName>
        <fullName evidence="10">ATPase F1/V1/A1 complex alpha/beta subunit N-terminal domain-containing protein</fullName>
    </recommendedName>
</protein>
<dbReference type="InterPro" id="IPR023366">
    <property type="entry name" value="ATP_synth_asu-like_sf"/>
</dbReference>
<dbReference type="GO" id="GO:0046933">
    <property type="term" value="F:proton-transporting ATP synthase activity, rotational mechanism"/>
    <property type="evidence" value="ECO:0007669"/>
    <property type="project" value="InterPro"/>
</dbReference>
<dbReference type="InterPro" id="IPR005294">
    <property type="entry name" value="ATP_synth_F1_asu"/>
</dbReference>
<reference evidence="11 12" key="1">
    <citation type="journal article" date="2022" name="Nat. Genet.">
        <title>Improved pea reference genome and pan-genome highlight genomic features and evolutionary characteristics.</title>
        <authorList>
            <person name="Yang T."/>
            <person name="Liu R."/>
            <person name="Luo Y."/>
            <person name="Hu S."/>
            <person name="Wang D."/>
            <person name="Wang C."/>
            <person name="Pandey M.K."/>
            <person name="Ge S."/>
            <person name="Xu Q."/>
            <person name="Li N."/>
            <person name="Li G."/>
            <person name="Huang Y."/>
            <person name="Saxena R.K."/>
            <person name="Ji Y."/>
            <person name="Li M."/>
            <person name="Yan X."/>
            <person name="He Y."/>
            <person name="Liu Y."/>
            <person name="Wang X."/>
            <person name="Xiang C."/>
            <person name="Varshney R.K."/>
            <person name="Ding H."/>
            <person name="Gao S."/>
            <person name="Zong X."/>
        </authorList>
    </citation>
    <scope>NUCLEOTIDE SEQUENCE [LARGE SCALE GENOMIC DNA]</scope>
    <source>
        <strain evidence="11 12">cv. Zhongwan 6</strain>
    </source>
</reference>
<feature type="domain" description="ATPase F1/V1/A1 complex alpha/beta subunit N-terminal" evidence="10">
    <location>
        <begin position="107"/>
        <end position="174"/>
    </location>
</feature>
<evidence type="ECO:0000256" key="5">
    <source>
        <dbReference type="ARBA" id="ARBA00022840"/>
    </source>
</evidence>
<dbReference type="InterPro" id="IPR004100">
    <property type="entry name" value="ATPase_F1/V1/A1_a/bsu_N"/>
</dbReference>
<evidence type="ECO:0000256" key="7">
    <source>
        <dbReference type="ARBA" id="ARBA00023136"/>
    </source>
</evidence>
<evidence type="ECO:0000256" key="2">
    <source>
        <dbReference type="ARBA" id="ARBA00022448"/>
    </source>
</evidence>
<dbReference type="Gramene" id="Psat05G0227300-T1">
    <property type="protein sequence ID" value="KAI5405422.1"/>
    <property type="gene ID" value="KIW84_052273"/>
</dbReference>
<dbReference type="GO" id="GO:0043531">
    <property type="term" value="F:ADP binding"/>
    <property type="evidence" value="ECO:0007669"/>
    <property type="project" value="TreeGrafter"/>
</dbReference>
<dbReference type="Gene3D" id="2.40.30.20">
    <property type="match status" value="1"/>
</dbReference>
<evidence type="ECO:0000256" key="6">
    <source>
        <dbReference type="ARBA" id="ARBA00023065"/>
    </source>
</evidence>
<organism evidence="11 12">
    <name type="scientific">Pisum sativum</name>
    <name type="common">Garden pea</name>
    <name type="synonym">Lathyrus oleraceus</name>
    <dbReference type="NCBI Taxonomy" id="3888"/>
    <lineage>
        <taxon>Eukaryota</taxon>
        <taxon>Viridiplantae</taxon>
        <taxon>Streptophyta</taxon>
        <taxon>Embryophyta</taxon>
        <taxon>Tracheophyta</taxon>
        <taxon>Spermatophyta</taxon>
        <taxon>Magnoliopsida</taxon>
        <taxon>eudicotyledons</taxon>
        <taxon>Gunneridae</taxon>
        <taxon>Pentapetalae</taxon>
        <taxon>rosids</taxon>
        <taxon>fabids</taxon>
        <taxon>Fabales</taxon>
        <taxon>Fabaceae</taxon>
        <taxon>Papilionoideae</taxon>
        <taxon>50 kb inversion clade</taxon>
        <taxon>NPAAA clade</taxon>
        <taxon>Hologalegina</taxon>
        <taxon>IRL clade</taxon>
        <taxon>Fabeae</taxon>
        <taxon>Lathyrus</taxon>
    </lineage>
</organism>
<dbReference type="CDD" id="cd18116">
    <property type="entry name" value="ATP-synt_F1_alpha_N"/>
    <property type="match status" value="1"/>
</dbReference>
<evidence type="ECO:0000256" key="1">
    <source>
        <dbReference type="ARBA" id="ARBA00008936"/>
    </source>
</evidence>
<keyword evidence="5" id="KW-0067">ATP-binding</keyword>
<evidence type="ECO:0000256" key="9">
    <source>
        <dbReference type="ARBA" id="ARBA00023310"/>
    </source>
</evidence>
<evidence type="ECO:0000256" key="8">
    <source>
        <dbReference type="ARBA" id="ARBA00023196"/>
    </source>
</evidence>
<keyword evidence="2" id="KW-0813">Transport</keyword>
<dbReference type="EMBL" id="JAMSHJ010000005">
    <property type="protein sequence ID" value="KAI5405422.1"/>
    <property type="molecule type" value="Genomic_DNA"/>
</dbReference>
<dbReference type="SUPFAM" id="SSF50615">
    <property type="entry name" value="N-terminal domain of alpha and beta subunits of F1 ATP synthase"/>
    <property type="match status" value="1"/>
</dbReference>
<evidence type="ECO:0000259" key="10">
    <source>
        <dbReference type="Pfam" id="PF02874"/>
    </source>
</evidence>
<proteinExistence type="inferred from homology"/>
<accession>A0A9D4WPM9</accession>
<name>A0A9D4WPM9_PEA</name>
<keyword evidence="4" id="KW-0375">Hydrogen ion transport</keyword>
<dbReference type="InterPro" id="IPR036121">
    <property type="entry name" value="ATPase_F1/V1/A1_a/bsu_N_sf"/>
</dbReference>
<evidence type="ECO:0000313" key="11">
    <source>
        <dbReference type="EMBL" id="KAI5405422.1"/>
    </source>
</evidence>
<dbReference type="PANTHER" id="PTHR48082">
    <property type="entry name" value="ATP SYNTHASE SUBUNIT ALPHA, MITOCHONDRIAL"/>
    <property type="match status" value="1"/>
</dbReference>
<dbReference type="FunFam" id="2.40.30.20:FF:000001">
    <property type="entry name" value="ATP synthase subunit alpha"/>
    <property type="match status" value="1"/>
</dbReference>
<keyword evidence="9" id="KW-0066">ATP synthesis</keyword>
<evidence type="ECO:0000256" key="3">
    <source>
        <dbReference type="ARBA" id="ARBA00022741"/>
    </source>
</evidence>
<evidence type="ECO:0000256" key="4">
    <source>
        <dbReference type="ARBA" id="ARBA00022781"/>
    </source>
</evidence>
<keyword evidence="12" id="KW-1185">Reference proteome</keyword>
<dbReference type="Proteomes" id="UP001058974">
    <property type="component" value="Chromosome 5"/>
</dbReference>
<keyword evidence="7" id="KW-0472">Membrane</keyword>